<evidence type="ECO:0000313" key="5">
    <source>
        <dbReference type="Proteomes" id="UP000006727"/>
    </source>
</evidence>
<sequence length="464" mass="52945">MAALLRRSFSRLHRHGSRSLLVCGDWDGVLQTLHCGIYLGSVKHTDLEFATGATDSPVFNEGARNRQYQGCASELHHNGSWKYFAVNPQQLGRWRTLPFSSLHTLADCESARPCWNRSGRCKSPWSLSRSLALGGVRHESVYEKRMREIRSVRARGRRMKQSSEAYDTDTSAAYDEDPSQPPLSQPLRGSLKPSSPEEMVLVPVLARPDLIITRNVEWANLAFGFEQENSYIIMDPRQPQAPVGYINELSNVFLRQILRTRRPFTATIYDGQSNVIFKVRRPTWVVNSSIFVEIDGNVIGECHRRWHLWRRIYDVYLGDQQFATVENPGFWNWTFSLKDKHGRTLAEIDRNWRGFGYEFLTDAGQYVIRFGDIHPDQSPHYIAPDEVLHGRGPLLTNTKQHSGVQEMHQLQTAAEEAEPLQVSRVLTLSERAVALALAISLDNDYFSRHSNPRGGFLPFYGSDV</sequence>
<dbReference type="Proteomes" id="UP000006727">
    <property type="component" value="Chromosome 5"/>
</dbReference>
<organism evidence="3">
    <name type="scientific">Physcomitrium patens</name>
    <name type="common">Spreading-leaved earth moss</name>
    <name type="synonym">Physcomitrella patens</name>
    <dbReference type="NCBI Taxonomy" id="3218"/>
    <lineage>
        <taxon>Eukaryota</taxon>
        <taxon>Viridiplantae</taxon>
        <taxon>Streptophyta</taxon>
        <taxon>Embryophyta</taxon>
        <taxon>Bryophyta</taxon>
        <taxon>Bryophytina</taxon>
        <taxon>Bryopsida</taxon>
        <taxon>Funariidae</taxon>
        <taxon>Funariales</taxon>
        <taxon>Funariaceae</taxon>
        <taxon>Physcomitrium</taxon>
    </lineage>
</organism>
<dbReference type="RefSeq" id="XP_024377054.1">
    <property type="nucleotide sequence ID" value="XM_024521286.2"/>
</dbReference>
<dbReference type="GO" id="GO:0005886">
    <property type="term" value="C:plasma membrane"/>
    <property type="evidence" value="ECO:0000318"/>
    <property type="project" value="GO_Central"/>
</dbReference>
<dbReference type="SUPFAM" id="SSF54518">
    <property type="entry name" value="Tubby C-terminal domain-like"/>
    <property type="match status" value="1"/>
</dbReference>
<evidence type="ECO:0008006" key="6">
    <source>
        <dbReference type="Google" id="ProtNLM"/>
    </source>
</evidence>
<evidence type="ECO:0000313" key="3">
    <source>
        <dbReference type="EMBL" id="PNR54407.1"/>
    </source>
</evidence>
<dbReference type="Pfam" id="PF03803">
    <property type="entry name" value="Scramblase"/>
    <property type="match status" value="1"/>
</dbReference>
<name>A0A2K1KKV9_PHYPA</name>
<dbReference type="EnsemblPlants" id="Pp3c5_23880V3.4">
    <property type="protein sequence ID" value="Pp3c5_23880V3.4"/>
    <property type="gene ID" value="Pp3c5_23880"/>
</dbReference>
<dbReference type="InterPro" id="IPR005552">
    <property type="entry name" value="Scramblase"/>
</dbReference>
<dbReference type="Gramene" id="Pp3c5_23880V3.4">
    <property type="protein sequence ID" value="Pp3c5_23880V3.4"/>
    <property type="gene ID" value="Pp3c5_23880"/>
</dbReference>
<dbReference type="InterPro" id="IPR025659">
    <property type="entry name" value="Tubby-like_C"/>
</dbReference>
<dbReference type="GO" id="GO:0017128">
    <property type="term" value="F:phospholipid scramblase activity"/>
    <property type="evidence" value="ECO:0000318"/>
    <property type="project" value="GO_Central"/>
</dbReference>
<dbReference type="KEGG" id="ppp:112283002"/>
<dbReference type="EMBL" id="ABEU02000005">
    <property type="protein sequence ID" value="PNR54407.1"/>
    <property type="molecule type" value="Genomic_DNA"/>
</dbReference>
<proteinExistence type="inferred from homology"/>
<feature type="region of interest" description="Disordered" evidence="2">
    <location>
        <begin position="153"/>
        <end position="194"/>
    </location>
</feature>
<dbReference type="PaxDb" id="3218-PP1S23_193V6.1"/>
<keyword evidence="5" id="KW-1185">Reference proteome</keyword>
<protein>
    <recommendedName>
        <fullName evidence="6">Phospholipid scramblase</fullName>
    </recommendedName>
</protein>
<comment type="similarity">
    <text evidence="1">Belongs to the phospholipid scramblase family.</text>
</comment>
<feature type="compositionally biased region" description="Polar residues" evidence="2">
    <location>
        <begin position="162"/>
        <end position="171"/>
    </location>
</feature>
<gene>
    <name evidence="4" type="primary">LOC112283002</name>
    <name evidence="3" type="ORF">PHYPA_008084</name>
</gene>
<dbReference type="AlphaFoldDB" id="A0A2K1KKV9"/>
<dbReference type="STRING" id="3218.A0A2K1KKV9"/>
<evidence type="ECO:0000256" key="2">
    <source>
        <dbReference type="SAM" id="MobiDB-lite"/>
    </source>
</evidence>
<evidence type="ECO:0000313" key="4">
    <source>
        <dbReference type="EnsemblPlants" id="Pp3c5_23880V3.1"/>
    </source>
</evidence>
<dbReference type="EnsemblPlants" id="Pp3c5_23880V3.1">
    <property type="protein sequence ID" value="Pp3c5_23880V3.1"/>
    <property type="gene ID" value="Pp3c5_23880"/>
</dbReference>
<dbReference type="GeneID" id="112283002"/>
<evidence type="ECO:0000256" key="1">
    <source>
        <dbReference type="ARBA" id="ARBA00005350"/>
    </source>
</evidence>
<dbReference type="OrthoDB" id="191150at2759"/>
<dbReference type="Gramene" id="Pp3c5_23880V3.1">
    <property type="protein sequence ID" value="Pp3c5_23880V3.1"/>
    <property type="gene ID" value="Pp3c5_23880"/>
</dbReference>
<reference evidence="3 5" key="2">
    <citation type="journal article" date="2018" name="Plant J.">
        <title>The Physcomitrella patens chromosome-scale assembly reveals moss genome structure and evolution.</title>
        <authorList>
            <person name="Lang D."/>
            <person name="Ullrich K.K."/>
            <person name="Murat F."/>
            <person name="Fuchs J."/>
            <person name="Jenkins J."/>
            <person name="Haas F.B."/>
            <person name="Piednoel M."/>
            <person name="Gundlach H."/>
            <person name="Van Bel M."/>
            <person name="Meyberg R."/>
            <person name="Vives C."/>
            <person name="Morata J."/>
            <person name="Symeonidi A."/>
            <person name="Hiss M."/>
            <person name="Muchero W."/>
            <person name="Kamisugi Y."/>
            <person name="Saleh O."/>
            <person name="Blanc G."/>
            <person name="Decker E.L."/>
            <person name="van Gessel N."/>
            <person name="Grimwood J."/>
            <person name="Hayes R.D."/>
            <person name="Graham S.W."/>
            <person name="Gunter L.E."/>
            <person name="McDaniel S.F."/>
            <person name="Hoernstein S.N.W."/>
            <person name="Larsson A."/>
            <person name="Li F.W."/>
            <person name="Perroud P.F."/>
            <person name="Phillips J."/>
            <person name="Ranjan P."/>
            <person name="Rokshar D.S."/>
            <person name="Rothfels C.J."/>
            <person name="Schneider L."/>
            <person name="Shu S."/>
            <person name="Stevenson D.W."/>
            <person name="Thummler F."/>
            <person name="Tillich M."/>
            <person name="Villarreal Aguilar J.C."/>
            <person name="Widiez T."/>
            <person name="Wong G.K."/>
            <person name="Wymore A."/>
            <person name="Zhang Y."/>
            <person name="Zimmer A.D."/>
            <person name="Quatrano R.S."/>
            <person name="Mayer K.F.X."/>
            <person name="Goodstein D."/>
            <person name="Casacuberta J.M."/>
            <person name="Vandepoele K."/>
            <person name="Reski R."/>
            <person name="Cuming A.C."/>
            <person name="Tuskan G.A."/>
            <person name="Maumus F."/>
            <person name="Salse J."/>
            <person name="Schmutz J."/>
            <person name="Rensing S.A."/>
        </authorList>
    </citation>
    <scope>NUCLEOTIDE SEQUENCE [LARGE SCALE GENOMIC DNA]</scope>
    <source>
        <strain evidence="4 5">cv. Gransden 2004</strain>
    </source>
</reference>
<reference evidence="3 5" key="1">
    <citation type="journal article" date="2008" name="Science">
        <title>The Physcomitrella genome reveals evolutionary insights into the conquest of land by plants.</title>
        <authorList>
            <person name="Rensing S."/>
            <person name="Lang D."/>
            <person name="Zimmer A."/>
            <person name="Terry A."/>
            <person name="Salamov A."/>
            <person name="Shapiro H."/>
            <person name="Nishiyama T."/>
            <person name="Perroud P.-F."/>
            <person name="Lindquist E."/>
            <person name="Kamisugi Y."/>
            <person name="Tanahashi T."/>
            <person name="Sakakibara K."/>
            <person name="Fujita T."/>
            <person name="Oishi K."/>
            <person name="Shin-I T."/>
            <person name="Kuroki Y."/>
            <person name="Toyoda A."/>
            <person name="Suzuki Y."/>
            <person name="Hashimoto A."/>
            <person name="Yamaguchi K."/>
            <person name="Sugano A."/>
            <person name="Kohara Y."/>
            <person name="Fujiyama A."/>
            <person name="Anterola A."/>
            <person name="Aoki S."/>
            <person name="Ashton N."/>
            <person name="Barbazuk W.B."/>
            <person name="Barker E."/>
            <person name="Bennetzen J."/>
            <person name="Bezanilla M."/>
            <person name="Blankenship R."/>
            <person name="Cho S.H."/>
            <person name="Dutcher S."/>
            <person name="Estelle M."/>
            <person name="Fawcett J.A."/>
            <person name="Gundlach H."/>
            <person name="Hanada K."/>
            <person name="Heyl A."/>
            <person name="Hicks K.A."/>
            <person name="Hugh J."/>
            <person name="Lohr M."/>
            <person name="Mayer K."/>
            <person name="Melkozernov A."/>
            <person name="Murata T."/>
            <person name="Nelson D."/>
            <person name="Pils B."/>
            <person name="Prigge M."/>
            <person name="Reiss B."/>
            <person name="Renner T."/>
            <person name="Rombauts S."/>
            <person name="Rushton P."/>
            <person name="Sanderfoot A."/>
            <person name="Schween G."/>
            <person name="Shiu S.-H."/>
            <person name="Stueber K."/>
            <person name="Theodoulou F.L."/>
            <person name="Tu H."/>
            <person name="Van de Peer Y."/>
            <person name="Verrier P.J."/>
            <person name="Waters E."/>
            <person name="Wood A."/>
            <person name="Yang L."/>
            <person name="Cove D."/>
            <person name="Cuming A."/>
            <person name="Hasebe M."/>
            <person name="Lucas S."/>
            <person name="Mishler D.B."/>
            <person name="Reski R."/>
            <person name="Grigoriev I."/>
            <person name="Quatrano R.S."/>
            <person name="Boore J.L."/>
        </authorList>
    </citation>
    <scope>NUCLEOTIDE SEQUENCE [LARGE SCALE GENOMIC DNA]</scope>
    <source>
        <strain evidence="4 5">cv. Gransden 2004</strain>
    </source>
</reference>
<dbReference type="PANTHER" id="PTHR23248:SF9">
    <property type="entry name" value="PHOSPHOLIPID SCRAMBLASE"/>
    <property type="match status" value="1"/>
</dbReference>
<accession>A0A2K1KKV9</accession>
<dbReference type="GO" id="GO:0017121">
    <property type="term" value="P:plasma membrane phospholipid scrambling"/>
    <property type="evidence" value="ECO:0000318"/>
    <property type="project" value="GO_Central"/>
</dbReference>
<dbReference type="PANTHER" id="PTHR23248">
    <property type="entry name" value="PHOSPHOLIPID SCRAMBLASE-RELATED"/>
    <property type="match status" value="1"/>
</dbReference>
<reference evidence="4" key="3">
    <citation type="submission" date="2020-12" db="UniProtKB">
        <authorList>
            <consortium name="EnsemblPlants"/>
        </authorList>
    </citation>
    <scope>IDENTIFICATION</scope>
</reference>
<dbReference type="FunCoup" id="A0A2K1KKV9">
    <property type="interactions" value="415"/>
</dbReference>